<feature type="binding site" evidence="8">
    <location>
        <position position="38"/>
    </location>
    <ligand>
        <name>substrate</name>
    </ligand>
</feature>
<gene>
    <name evidence="8" type="primary">queE</name>
    <name evidence="10" type="ORF">CUU_2048</name>
</gene>
<feature type="binding site" evidence="8">
    <location>
        <begin position="48"/>
        <end position="50"/>
    </location>
    <ligand>
        <name>S-adenosyl-L-methionine</name>
        <dbReference type="ChEBI" id="CHEBI:59789"/>
    </ligand>
</feature>
<feature type="binding site" evidence="8">
    <location>
        <begin position="122"/>
        <end position="124"/>
    </location>
    <ligand>
        <name>S-adenosyl-L-methionine</name>
        <dbReference type="ChEBI" id="CHEBI:59789"/>
    </ligand>
</feature>
<dbReference type="PANTHER" id="PTHR42836:SF1">
    <property type="entry name" value="7-CARBOXY-7-DEAZAGUANINE SYNTHASE"/>
    <property type="match status" value="1"/>
</dbReference>
<keyword evidence="6 8" id="KW-0411">Iron-sulfur</keyword>
<feature type="binding site" evidence="8">
    <location>
        <position position="49"/>
    </location>
    <ligand>
        <name>[4Fe-4S] cluster</name>
        <dbReference type="ChEBI" id="CHEBI:49883"/>
        <note>4Fe-4S-S-AdoMet</note>
    </ligand>
</feature>
<name>D4V3T8_PHOVU</name>
<dbReference type="UniPathway" id="UPA00391"/>
<dbReference type="PROSITE" id="PS51918">
    <property type="entry name" value="RADICAL_SAM"/>
    <property type="match status" value="1"/>
</dbReference>
<dbReference type="InterPro" id="IPR058240">
    <property type="entry name" value="rSAM_sf"/>
</dbReference>
<dbReference type="Pfam" id="PF04055">
    <property type="entry name" value="Radical_SAM"/>
    <property type="match status" value="1"/>
</dbReference>
<keyword evidence="3 8" id="KW-0479">Metal-binding</keyword>
<evidence type="ECO:0000313" key="11">
    <source>
        <dbReference type="Proteomes" id="UP000004563"/>
    </source>
</evidence>
<dbReference type="PIRSF" id="PIRSF000370">
    <property type="entry name" value="QueE"/>
    <property type="match status" value="1"/>
</dbReference>
<dbReference type="SFLD" id="SFLDS00029">
    <property type="entry name" value="Radical_SAM"/>
    <property type="match status" value="1"/>
</dbReference>
<dbReference type="HAMAP" id="MF_00917">
    <property type="entry name" value="QueE"/>
    <property type="match status" value="1"/>
</dbReference>
<dbReference type="EC" id="4.3.99.3" evidence="8"/>
<feature type="binding site" evidence="8">
    <location>
        <position position="81"/>
    </location>
    <ligand>
        <name>S-adenosyl-L-methionine</name>
        <dbReference type="ChEBI" id="CHEBI:59789"/>
    </ligand>
</feature>
<keyword evidence="2 8" id="KW-0949">S-adenosyl-L-methionine</keyword>
<dbReference type="GO" id="GO:0000287">
    <property type="term" value="F:magnesium ion binding"/>
    <property type="evidence" value="ECO:0007669"/>
    <property type="project" value="UniProtKB-UniRule"/>
</dbReference>
<proteinExistence type="inferred from homology"/>
<dbReference type="Proteomes" id="UP000004563">
    <property type="component" value="Unassembled WGS sequence"/>
</dbReference>
<comment type="function">
    <text evidence="8">Catalyzes the complex heterocyclic radical-mediated conversion of 6-carboxy-5,6,7,8-tetrahydropterin (CPH4) to 7-carboxy-7-deazaguanine (CDG), a step common to the biosynthetic pathways of all 7-deazapurine-containing compounds.</text>
</comment>
<dbReference type="Gene3D" id="3.20.20.70">
    <property type="entry name" value="Aldolase class I"/>
    <property type="match status" value="1"/>
</dbReference>
<dbReference type="InterPro" id="IPR013785">
    <property type="entry name" value="Aldolase_TIM"/>
</dbReference>
<feature type="domain" description="Radical SAM core" evidence="9">
    <location>
        <begin position="29"/>
        <end position="193"/>
    </location>
</feature>
<evidence type="ECO:0000256" key="3">
    <source>
        <dbReference type="ARBA" id="ARBA00022723"/>
    </source>
</evidence>
<comment type="caution">
    <text evidence="10">The sequence shown here is derived from an EMBL/GenBank/DDBJ whole genome shotgun (WGS) entry which is preliminary data.</text>
</comment>
<comment type="similarity">
    <text evidence="8">Belongs to the radical SAM superfamily. 7-carboxy-7-deazaguanine synthase family.</text>
</comment>
<dbReference type="SUPFAM" id="SSF102114">
    <property type="entry name" value="Radical SAM enzymes"/>
    <property type="match status" value="1"/>
</dbReference>
<evidence type="ECO:0000256" key="5">
    <source>
        <dbReference type="ARBA" id="ARBA00023004"/>
    </source>
</evidence>
<evidence type="ECO:0000256" key="7">
    <source>
        <dbReference type="ARBA" id="ARBA00023239"/>
    </source>
</evidence>
<evidence type="ECO:0000256" key="1">
    <source>
        <dbReference type="ARBA" id="ARBA00022485"/>
    </source>
</evidence>
<dbReference type="InterPro" id="IPR007197">
    <property type="entry name" value="rSAM"/>
</dbReference>
<dbReference type="CDD" id="cd01335">
    <property type="entry name" value="Radical_SAM"/>
    <property type="match status" value="1"/>
</dbReference>
<organism evidence="10 11">
    <name type="scientific">Phocaeicola vulgatus PC510</name>
    <dbReference type="NCBI Taxonomy" id="702446"/>
    <lineage>
        <taxon>Bacteria</taxon>
        <taxon>Pseudomonadati</taxon>
        <taxon>Bacteroidota</taxon>
        <taxon>Bacteroidia</taxon>
        <taxon>Bacteroidales</taxon>
        <taxon>Bacteroidaceae</taxon>
        <taxon>Phocaeicola</taxon>
    </lineage>
</organism>
<dbReference type="GO" id="GO:0051539">
    <property type="term" value="F:4 iron, 4 sulfur cluster binding"/>
    <property type="evidence" value="ECO:0007669"/>
    <property type="project" value="UniProtKB-UniRule"/>
</dbReference>
<accession>D4V3T8</accession>
<dbReference type="GO" id="GO:0016840">
    <property type="term" value="F:carbon-nitrogen lyase activity"/>
    <property type="evidence" value="ECO:0007669"/>
    <property type="project" value="UniProtKB-UniRule"/>
</dbReference>
<evidence type="ECO:0000256" key="4">
    <source>
        <dbReference type="ARBA" id="ARBA00022842"/>
    </source>
</evidence>
<dbReference type="EMBL" id="ADKO01000006">
    <property type="protein sequence ID" value="EFG19432.1"/>
    <property type="molecule type" value="Genomic_DNA"/>
</dbReference>
<evidence type="ECO:0000256" key="8">
    <source>
        <dbReference type="HAMAP-Rule" id="MF_00917"/>
    </source>
</evidence>
<comment type="pathway">
    <text evidence="8">Purine metabolism; 7-cyano-7-deazaguanine biosynthesis.</text>
</comment>
<keyword evidence="7 8" id="KW-0456">Lyase</keyword>
<evidence type="ECO:0000259" key="9">
    <source>
        <dbReference type="PROSITE" id="PS51918"/>
    </source>
</evidence>
<sequence length="193" mass="21825">MKFASQKEIPLSMRRINEIFYSLQGEGYHTGIPAVFVRFSGCNLRCPFCDTQHEEGTLMSDEDIVMEVAKYSTQVVILTGGEPGLWIDEKLVDALHHEGKYVCIETNGTCLLPENIDWVTCSPKEGAKINLDRIDEVKVVYVGQDVSAYLDLSASHYFLQPCSCANTEEVIAYILQHPEWRLSLQTHKLLQIP</sequence>
<comment type="cofactor">
    <cofactor evidence="8">
        <name>Mg(2+)</name>
        <dbReference type="ChEBI" id="CHEBI:18420"/>
    </cofactor>
</comment>
<feature type="binding site" evidence="8">
    <location>
        <position position="79"/>
    </location>
    <ligand>
        <name>substrate</name>
    </ligand>
</feature>
<keyword evidence="1 8" id="KW-0004">4Fe-4S</keyword>
<dbReference type="GO" id="GO:1904047">
    <property type="term" value="F:S-adenosyl-L-methionine binding"/>
    <property type="evidence" value="ECO:0007669"/>
    <property type="project" value="UniProtKB-UniRule"/>
</dbReference>
<comment type="cofactor">
    <cofactor evidence="8">
        <name>[4Fe-4S] cluster</name>
        <dbReference type="ChEBI" id="CHEBI:49883"/>
    </cofactor>
    <text evidence="8">Binds 1 [4Fe-4S] cluster. The cluster is coordinated with 3 cysteines and an exchangeable S-adenosyl-L-methionine.</text>
</comment>
<feature type="binding site" evidence="8">
    <location>
        <position position="51"/>
    </location>
    <ligand>
        <name>Mg(2+)</name>
        <dbReference type="ChEBI" id="CHEBI:18420"/>
    </ligand>
</feature>
<comment type="catalytic activity">
    <reaction evidence="8">
        <text>6-carboxy-5,6,7,8-tetrahydropterin + H(+) = 7-carboxy-7-carbaguanine + NH4(+)</text>
        <dbReference type="Rhea" id="RHEA:27974"/>
        <dbReference type="ChEBI" id="CHEBI:15378"/>
        <dbReference type="ChEBI" id="CHEBI:28938"/>
        <dbReference type="ChEBI" id="CHEBI:61032"/>
        <dbReference type="ChEBI" id="CHEBI:61036"/>
        <dbReference type="EC" id="4.3.99.3"/>
    </reaction>
</comment>
<evidence type="ECO:0000313" key="10">
    <source>
        <dbReference type="EMBL" id="EFG19432.1"/>
    </source>
</evidence>
<feature type="binding site" evidence="8">
    <location>
        <position position="46"/>
    </location>
    <ligand>
        <name>[4Fe-4S] cluster</name>
        <dbReference type="ChEBI" id="CHEBI:49883"/>
        <note>4Fe-4S-S-AdoMet</note>
    </ligand>
</feature>
<evidence type="ECO:0000256" key="6">
    <source>
        <dbReference type="ARBA" id="ARBA00023014"/>
    </source>
</evidence>
<keyword evidence="4 8" id="KW-0460">Magnesium</keyword>
<dbReference type="PANTHER" id="PTHR42836">
    <property type="entry name" value="7-CARBOXY-7-DEAZAGUANINE SYNTHASE"/>
    <property type="match status" value="1"/>
</dbReference>
<dbReference type="InterPro" id="IPR024924">
    <property type="entry name" value="7-CO-7-deazaguanine_synth-like"/>
</dbReference>
<comment type="subunit">
    <text evidence="8">Homodimer.</text>
</comment>
<feature type="binding site" evidence="8">
    <location>
        <position position="193"/>
    </location>
    <ligand>
        <name>substrate</name>
    </ligand>
</feature>
<dbReference type="AlphaFoldDB" id="D4V3T8"/>
<keyword evidence="8" id="KW-0671">Queuosine biosynthesis</keyword>
<dbReference type="GO" id="GO:0008616">
    <property type="term" value="P:tRNA queuosine(34) biosynthetic process"/>
    <property type="evidence" value="ECO:0007669"/>
    <property type="project" value="UniProtKB-UniRule"/>
</dbReference>
<feature type="binding site" evidence="8">
    <location>
        <begin position="23"/>
        <end position="25"/>
    </location>
    <ligand>
        <name>substrate</name>
    </ligand>
</feature>
<comment type="cofactor">
    <cofactor evidence="8">
        <name>S-adenosyl-L-methionine</name>
        <dbReference type="ChEBI" id="CHEBI:59789"/>
    </cofactor>
    <text evidence="8">Binds 1 S-adenosyl-L-methionine per subunit.</text>
</comment>
<evidence type="ECO:0000256" key="2">
    <source>
        <dbReference type="ARBA" id="ARBA00022691"/>
    </source>
</evidence>
<protein>
    <recommendedName>
        <fullName evidence="8">7-carboxy-7-deazaguanine synthase</fullName>
        <shortName evidence="8">CDG synthase</shortName>
        <ecNumber evidence="8">4.3.99.3</ecNumber>
    </recommendedName>
    <alternativeName>
        <fullName evidence="8">Queuosine biosynthesis protein QueE</fullName>
    </alternativeName>
</protein>
<feature type="binding site" evidence="8">
    <location>
        <position position="42"/>
    </location>
    <ligand>
        <name>[4Fe-4S] cluster</name>
        <dbReference type="ChEBI" id="CHEBI:49883"/>
        <note>4Fe-4S-S-AdoMet</note>
    </ligand>
</feature>
<keyword evidence="5 8" id="KW-0408">Iron</keyword>
<reference evidence="10 11" key="1">
    <citation type="journal article" date="2011" name="J. Bacteriol.">
        <title>Draft genome sequence of Bacteroides vulgatus PC510, a strain isolated from human feces.</title>
        <authorList>
            <person name="Cuiv P.O."/>
            <person name="Klaassens E.S."/>
            <person name="Durkin A.S."/>
            <person name="Harkins D.M."/>
            <person name="Foster L."/>
            <person name="McCorrison J."/>
            <person name="Torralba M."/>
            <person name="Nelson K.E."/>
            <person name="Morrison M."/>
        </authorList>
    </citation>
    <scope>NUCLEOTIDE SEQUENCE [LARGE SCALE GENOMIC DNA]</scope>
    <source>
        <strain evidence="10 11">PC510</strain>
    </source>
</reference>
<comment type="caution">
    <text evidence="8">Lacks conserved residue(s) required for the propagation of feature annotation.</text>
</comment>